<dbReference type="AlphaFoldDB" id="A0A1D9PSX4"/>
<evidence type="ECO:0000313" key="2">
    <source>
        <dbReference type="Proteomes" id="UP000177798"/>
    </source>
</evidence>
<dbReference type="EMBL" id="CP017814">
    <property type="protein sequence ID" value="APA05828.1"/>
    <property type="molecule type" value="Genomic_DNA"/>
</dbReference>
<gene>
    <name evidence="1" type="ORF">sscle_01g005980</name>
</gene>
<organism evidence="1 2">
    <name type="scientific">Sclerotinia sclerotiorum (strain ATCC 18683 / 1980 / Ss-1)</name>
    <name type="common">White mold</name>
    <name type="synonym">Whetzelinia sclerotiorum</name>
    <dbReference type="NCBI Taxonomy" id="665079"/>
    <lineage>
        <taxon>Eukaryota</taxon>
        <taxon>Fungi</taxon>
        <taxon>Dikarya</taxon>
        <taxon>Ascomycota</taxon>
        <taxon>Pezizomycotina</taxon>
        <taxon>Leotiomycetes</taxon>
        <taxon>Helotiales</taxon>
        <taxon>Sclerotiniaceae</taxon>
        <taxon>Sclerotinia</taxon>
    </lineage>
</organism>
<sequence length="85" mass="9507">MEITQIEEYLRKPAPARDKDQLIVNVLGTASKVKPQAIYAEFPVSPDSYGEGFSRGKVKSFEMQKTSNVKFWTITANSSVVINPK</sequence>
<reference evidence="2" key="1">
    <citation type="journal article" date="2017" name="Genome Biol. Evol.">
        <title>The complete genome sequence of the phytopathogenic fungus Sclerotinia sclerotiorum reveals insights into the genome architecture of broad host range pathogens.</title>
        <authorList>
            <person name="Derbyshire M."/>
            <person name="Denton-Giles M."/>
            <person name="Hegedus D."/>
            <person name="Seifbarghy S."/>
            <person name="Rollins J."/>
            <person name="van Kan J."/>
            <person name="Seidl M.F."/>
            <person name="Faino L."/>
            <person name="Mbengue M."/>
            <person name="Navaud O."/>
            <person name="Raffaele S."/>
            <person name="Hammond-Kosack K."/>
            <person name="Heard S."/>
            <person name="Oliver R."/>
        </authorList>
    </citation>
    <scope>NUCLEOTIDE SEQUENCE [LARGE SCALE GENOMIC DNA]</scope>
    <source>
        <strain evidence="2">ATCC 18683 / 1980 / Ss-1</strain>
    </source>
</reference>
<name>A0A1D9PSX4_SCLS1</name>
<protein>
    <submittedName>
        <fullName evidence="1">Uncharacterized protein</fullName>
    </submittedName>
</protein>
<accession>A0A1D9PSX4</accession>
<dbReference type="OrthoDB" id="429813at2759"/>
<proteinExistence type="predicted"/>
<dbReference type="Proteomes" id="UP000177798">
    <property type="component" value="Chromosome 1"/>
</dbReference>
<evidence type="ECO:0000313" key="1">
    <source>
        <dbReference type="EMBL" id="APA05828.1"/>
    </source>
</evidence>
<dbReference type="VEuPathDB" id="FungiDB:sscle_01g005980"/>